<protein>
    <recommendedName>
        <fullName evidence="1">Secretion system C-terminal sorting domain-containing protein</fullName>
    </recommendedName>
</protein>
<dbReference type="EMBL" id="UINC01001761">
    <property type="protein sequence ID" value="SUZ88259.1"/>
    <property type="molecule type" value="Genomic_DNA"/>
</dbReference>
<name>A0A381RBL7_9ZZZZ</name>
<evidence type="ECO:0000259" key="1">
    <source>
        <dbReference type="Pfam" id="PF18962"/>
    </source>
</evidence>
<proteinExistence type="predicted"/>
<dbReference type="InterPro" id="IPR026444">
    <property type="entry name" value="Secre_tail"/>
</dbReference>
<dbReference type="Gene3D" id="2.60.40.4070">
    <property type="match status" value="1"/>
</dbReference>
<organism evidence="2">
    <name type="scientific">marine metagenome</name>
    <dbReference type="NCBI Taxonomy" id="408172"/>
    <lineage>
        <taxon>unclassified sequences</taxon>
        <taxon>metagenomes</taxon>
        <taxon>ecological metagenomes</taxon>
    </lineage>
</organism>
<dbReference type="NCBIfam" id="TIGR04183">
    <property type="entry name" value="Por_Secre_tail"/>
    <property type="match status" value="1"/>
</dbReference>
<accession>A0A381RBL7</accession>
<dbReference type="AlphaFoldDB" id="A0A381RBL7"/>
<gene>
    <name evidence="2" type="ORF">METZ01_LOCUS41113</name>
</gene>
<evidence type="ECO:0000313" key="2">
    <source>
        <dbReference type="EMBL" id="SUZ88259.1"/>
    </source>
</evidence>
<dbReference type="Pfam" id="PF18962">
    <property type="entry name" value="Por_Secre_tail"/>
    <property type="match status" value="1"/>
</dbReference>
<sequence>MKIRKIYFALLIITCLKTQDISWNPNGLPIRQGVHIEWQRTVCPGEPGSIIFVWSDTRFGSRNVFAQKVDSSGSLLWGAGGSAVTNLPGRQEDPVAITDGEGGAFISWVDYRFDEEGDIFIQHVDNEGNILMDENGVALARIDGRHLTINMCTDSLGGVYVAWQDKRNLLDDDIYGTHVSSDHQVVAPASGIAIIEMNGTQGAKSLEYAGNNEATIIWSDTRSGSGNDIYCQKLNMEMDKMFADDGLVVAATTDLETTPRTTYMTNDTSFIIWQSGTQNTDIYYNLLTSSGLIFTEPVQLCSFNSPKASPRIKRNSSGEVFIQWIDYRSDPTEGNHFFQRITGGGNIVWDENGVQLDAAGDDHHARFSAGPSGEVFVYWERGTFPNVDIMYQKIESDGSLLLDTALFISDATGYQSMPNVLVDNGNGAFVVFSDQENGSLNLKVQKTQGSTANFDLNGLIAMAGLDGDIEYTMPIYSDNNVSLTWIDARDGKKVFGTTIDDSGPSPEFQNGLALTEFDSYTFQLENEPATLLAHNFLFTAVFDASSGAKLIHLNKFDLEYQMQWSSGGQIVYQGSADQRKVQLFETQDGIGVVWSEIRDEIDFDIFYQRYDLNGLPQFDSTGVILVEELEPAVYIDNYAEDIYPTPDGDFILVWVDDIWGGGSLKYQKFTLSGQIADDWPSDGYTLSSIGDPEKLSGSISASANGIIVAWEEFYNFNKNVKANIIHWDGSLQWTGGLLLTTADNDQINLELAVDEQSQTAFVVWEDFRNGNDLDIVGQFLDLSNNSLYGDNIFICDNDLYQQSPVVRRVYEGFFLIVWEDERGVENDDPVLAGGLDIYAQVVHYEDGIKYSTAGVILCQEYHDQKKPQISLLYTDGSEIDNKWFIHWEDMRSSGKADLVNLYGQTIQVADAMTAEPSSLMPDQFYIGDAYPNPFNGTVQIDIAIPSLQPVDIAIFNILGQIVYQEKLLPITQGIYPFSWNGKDLSQQDVSSGVYLINVTASEFQSIRKITYIK</sequence>
<feature type="domain" description="Secretion system C-terminal sorting" evidence="1">
    <location>
        <begin position="930"/>
        <end position="1009"/>
    </location>
</feature>
<reference evidence="2" key="1">
    <citation type="submission" date="2018-05" db="EMBL/GenBank/DDBJ databases">
        <authorList>
            <person name="Lanie J.A."/>
            <person name="Ng W.-L."/>
            <person name="Kazmierczak K.M."/>
            <person name="Andrzejewski T.M."/>
            <person name="Davidsen T.M."/>
            <person name="Wayne K.J."/>
            <person name="Tettelin H."/>
            <person name="Glass J.I."/>
            <person name="Rusch D."/>
            <person name="Podicherti R."/>
            <person name="Tsui H.-C.T."/>
            <person name="Winkler M.E."/>
        </authorList>
    </citation>
    <scope>NUCLEOTIDE SEQUENCE</scope>
</reference>